<dbReference type="Proteomes" id="UP000887566">
    <property type="component" value="Unplaced"/>
</dbReference>
<reference evidence="3" key="1">
    <citation type="submission" date="2022-11" db="UniProtKB">
        <authorList>
            <consortium name="WormBaseParasite"/>
        </authorList>
    </citation>
    <scope>IDENTIFICATION</scope>
</reference>
<organism evidence="2 3">
    <name type="scientific">Plectus sambesii</name>
    <dbReference type="NCBI Taxonomy" id="2011161"/>
    <lineage>
        <taxon>Eukaryota</taxon>
        <taxon>Metazoa</taxon>
        <taxon>Ecdysozoa</taxon>
        <taxon>Nematoda</taxon>
        <taxon>Chromadorea</taxon>
        <taxon>Plectida</taxon>
        <taxon>Plectina</taxon>
        <taxon>Plectoidea</taxon>
        <taxon>Plectidae</taxon>
        <taxon>Plectus</taxon>
    </lineage>
</organism>
<feature type="region of interest" description="Disordered" evidence="1">
    <location>
        <begin position="30"/>
        <end position="98"/>
    </location>
</feature>
<proteinExistence type="predicted"/>
<evidence type="ECO:0000313" key="2">
    <source>
        <dbReference type="Proteomes" id="UP000887566"/>
    </source>
</evidence>
<keyword evidence="2" id="KW-1185">Reference proteome</keyword>
<evidence type="ECO:0000313" key="3">
    <source>
        <dbReference type="WBParaSite" id="PSAMB.scaffold5378size11837.g26522.t1"/>
    </source>
</evidence>
<name>A0A914WV78_9BILA</name>
<feature type="compositionally biased region" description="Basic and acidic residues" evidence="1">
    <location>
        <begin position="73"/>
        <end position="86"/>
    </location>
</feature>
<sequence>MQKRAQGNGAYFLFGGQGRAPLASCVCPPTHRRSENKIAARGASTVTSSHRGPATIKRTREPTAGSYQPVRRRPVDESTSKRDQRTTSKLPPNRRPHR</sequence>
<protein>
    <submittedName>
        <fullName evidence="3">Uncharacterized protein</fullName>
    </submittedName>
</protein>
<evidence type="ECO:0000256" key="1">
    <source>
        <dbReference type="SAM" id="MobiDB-lite"/>
    </source>
</evidence>
<dbReference type="WBParaSite" id="PSAMB.scaffold5378size11837.g26522.t1">
    <property type="protein sequence ID" value="PSAMB.scaffold5378size11837.g26522.t1"/>
    <property type="gene ID" value="PSAMB.scaffold5378size11837.g26522"/>
</dbReference>
<dbReference type="AlphaFoldDB" id="A0A914WV78"/>
<accession>A0A914WV78</accession>